<dbReference type="GO" id="GO:0008380">
    <property type="term" value="P:RNA splicing"/>
    <property type="evidence" value="ECO:0007669"/>
    <property type="project" value="UniProtKB-KW"/>
</dbReference>
<comment type="subcellular location">
    <subcellularLocation>
        <location evidence="1">Nucleus</location>
    </subcellularLocation>
</comment>
<evidence type="ECO:0000256" key="3">
    <source>
        <dbReference type="ARBA" id="ARBA00022664"/>
    </source>
</evidence>
<dbReference type="InterPro" id="IPR031801">
    <property type="entry name" value="VIR_N"/>
</dbReference>
<evidence type="ECO:0000256" key="4">
    <source>
        <dbReference type="ARBA" id="ARBA00023187"/>
    </source>
</evidence>
<protein>
    <submittedName>
        <fullName evidence="7">Protein virilizer (Trinotate prediction)</fullName>
    </submittedName>
</protein>
<keyword evidence="3" id="KW-0507">mRNA processing</keyword>
<feature type="domain" description="Virilizer N-terminal" evidence="6">
    <location>
        <begin position="23"/>
        <end position="126"/>
    </location>
</feature>
<evidence type="ECO:0000256" key="1">
    <source>
        <dbReference type="ARBA" id="ARBA00004123"/>
    </source>
</evidence>
<name>A0A6G3MGI2_HENSL</name>
<dbReference type="InterPro" id="IPR026736">
    <property type="entry name" value="Virilizer"/>
</dbReference>
<dbReference type="GO" id="GO:0036396">
    <property type="term" value="C:RNA N6-methyladenosine methyltransferase complex"/>
    <property type="evidence" value="ECO:0007669"/>
    <property type="project" value="TreeGrafter"/>
</dbReference>
<evidence type="ECO:0000256" key="5">
    <source>
        <dbReference type="ARBA" id="ARBA00023242"/>
    </source>
</evidence>
<organism evidence="7">
    <name type="scientific">Henneguya salminicola</name>
    <name type="common">Myxosporean</name>
    <dbReference type="NCBI Taxonomy" id="69463"/>
    <lineage>
        <taxon>Eukaryota</taxon>
        <taxon>Metazoa</taxon>
        <taxon>Cnidaria</taxon>
        <taxon>Myxozoa</taxon>
        <taxon>Myxosporea</taxon>
        <taxon>Bivalvulida</taxon>
        <taxon>Platysporina</taxon>
        <taxon>Myxobolidae</taxon>
        <taxon>Henneguya</taxon>
    </lineage>
</organism>
<accession>A0A6G3MGI2</accession>
<keyword evidence="4" id="KW-0508">mRNA splicing</keyword>
<dbReference type="Pfam" id="PF15912">
    <property type="entry name" value="VIR_N"/>
    <property type="match status" value="1"/>
</dbReference>
<evidence type="ECO:0000259" key="6">
    <source>
        <dbReference type="Pfam" id="PF15912"/>
    </source>
</evidence>
<keyword evidence="5" id="KW-0539">Nucleus</keyword>
<dbReference type="GO" id="GO:0006397">
    <property type="term" value="P:mRNA processing"/>
    <property type="evidence" value="ECO:0007669"/>
    <property type="project" value="UniProtKB-KW"/>
</dbReference>
<dbReference type="AlphaFoldDB" id="A0A6G3MGI2"/>
<dbReference type="PANTHER" id="PTHR23185:SF0">
    <property type="entry name" value="PROTEIN VIRILIZER HOMOLOG"/>
    <property type="match status" value="1"/>
</dbReference>
<evidence type="ECO:0000256" key="2">
    <source>
        <dbReference type="ARBA" id="ARBA00008371"/>
    </source>
</evidence>
<sequence length="172" mass="19721">MSKVLIYSGSLGPNLNKNKSIAVKFEYPLNVSQVKIVPHARVCHEKFRQISKTSPSHFELDVFGRDTNQPSLSVYKRLGALKFKETSQLEIKDFLTDILIFRGDYDYISVNVYSKENNEIIENIKTDEANEDEIETIQQSKSTFVALNTQVDEYGDVETDNDSLVIVYVLFR</sequence>
<dbReference type="PANTHER" id="PTHR23185">
    <property type="entry name" value="PROTEIN VIRILIZER HOMOLOG"/>
    <property type="match status" value="1"/>
</dbReference>
<proteinExistence type="inferred from homology"/>
<evidence type="ECO:0000313" key="7">
    <source>
        <dbReference type="EMBL" id="NDJ93081.1"/>
    </source>
</evidence>
<reference evidence="7" key="1">
    <citation type="submission" date="2018-11" db="EMBL/GenBank/DDBJ databases">
        <title>Henneguya salminicola genome and transcriptome.</title>
        <authorList>
            <person name="Yahalomi D."/>
            <person name="Atkinson S.D."/>
            <person name="Neuhof M."/>
            <person name="Chang E.S."/>
            <person name="Philippe H."/>
            <person name="Cartwright P."/>
            <person name="Bartholomew J.L."/>
            <person name="Huchon D."/>
        </authorList>
    </citation>
    <scope>NUCLEOTIDE SEQUENCE</scope>
    <source>
        <strain evidence="7">Hz1</strain>
        <tissue evidence="7">Whole</tissue>
    </source>
</reference>
<dbReference type="GO" id="GO:0005634">
    <property type="term" value="C:nucleus"/>
    <property type="evidence" value="ECO:0007669"/>
    <property type="project" value="UniProtKB-SubCell"/>
</dbReference>
<dbReference type="GO" id="GO:0003723">
    <property type="term" value="F:RNA binding"/>
    <property type="evidence" value="ECO:0007669"/>
    <property type="project" value="TreeGrafter"/>
</dbReference>
<dbReference type="EMBL" id="GHBP01002372">
    <property type="protein sequence ID" value="NDJ93081.1"/>
    <property type="molecule type" value="Transcribed_RNA"/>
</dbReference>
<comment type="similarity">
    <text evidence="2">Belongs to the vir family.</text>
</comment>